<gene>
    <name evidence="9" type="primary">waaA</name>
    <name evidence="9" type="ORF">AB4875_02505</name>
</gene>
<keyword evidence="4 7" id="KW-0808">Transferase</keyword>
<comment type="subcellular location">
    <subcellularLocation>
        <location evidence="7">Cell membrane</location>
    </subcellularLocation>
</comment>
<dbReference type="InterPro" id="IPR038107">
    <property type="entry name" value="Glycos_transf_N_sf"/>
</dbReference>
<evidence type="ECO:0000256" key="3">
    <source>
        <dbReference type="ARBA" id="ARBA00019077"/>
    </source>
</evidence>
<dbReference type="PANTHER" id="PTHR42755:SF1">
    <property type="entry name" value="3-DEOXY-D-MANNO-OCTULOSONIC ACID TRANSFERASE, MITOCHONDRIAL-RELATED"/>
    <property type="match status" value="1"/>
</dbReference>
<dbReference type="EC" id="2.4.99.12" evidence="2 7"/>
<dbReference type="Proteomes" id="UP001557484">
    <property type="component" value="Unassembled WGS sequence"/>
</dbReference>
<feature type="transmembrane region" description="Helical" evidence="7">
    <location>
        <begin position="6"/>
        <end position="23"/>
    </location>
</feature>
<dbReference type="NCBIfam" id="NF004388">
    <property type="entry name" value="PRK05749.1-4"/>
    <property type="match status" value="1"/>
</dbReference>
<evidence type="ECO:0000256" key="4">
    <source>
        <dbReference type="ARBA" id="ARBA00022679"/>
    </source>
</evidence>
<evidence type="ECO:0000256" key="2">
    <source>
        <dbReference type="ARBA" id="ARBA00012621"/>
    </source>
</evidence>
<dbReference type="Gene3D" id="3.40.50.11720">
    <property type="entry name" value="3-Deoxy-D-manno-octulosonic-acid transferase, N-terminal domain"/>
    <property type="match status" value="1"/>
</dbReference>
<accession>A0ABV3TSU0</accession>
<dbReference type="InterPro" id="IPR039901">
    <property type="entry name" value="Kdotransferase"/>
</dbReference>
<evidence type="ECO:0000256" key="5">
    <source>
        <dbReference type="ARBA" id="ARBA00031445"/>
    </source>
</evidence>
<keyword evidence="7" id="KW-0448">Lipopolysaccharide biosynthesis</keyword>
<evidence type="ECO:0000256" key="7">
    <source>
        <dbReference type="RuleBase" id="RU365103"/>
    </source>
</evidence>
<keyword evidence="7" id="KW-0472">Membrane</keyword>
<comment type="pathway">
    <text evidence="1 7">Bacterial outer membrane biogenesis; LPS core biosynthesis.</text>
</comment>
<organism evidence="9 10">
    <name type="scientific">Zhongshania arctica</name>
    <dbReference type="NCBI Taxonomy" id="3238302"/>
    <lineage>
        <taxon>Bacteria</taxon>
        <taxon>Pseudomonadati</taxon>
        <taxon>Pseudomonadota</taxon>
        <taxon>Gammaproteobacteria</taxon>
        <taxon>Cellvibrionales</taxon>
        <taxon>Spongiibacteraceae</taxon>
        <taxon>Zhongshania</taxon>
    </lineage>
</organism>
<protein>
    <recommendedName>
        <fullName evidence="3 7">3-deoxy-D-manno-octulosonic acid transferase</fullName>
        <shortName evidence="7">Kdo transferase</shortName>
        <ecNumber evidence="2 7">2.4.99.12</ecNumber>
    </recommendedName>
    <alternativeName>
        <fullName evidence="5 7">Lipid IV(A) 3-deoxy-D-manno-octulosonic acid transferase</fullName>
    </alternativeName>
</protein>
<evidence type="ECO:0000256" key="6">
    <source>
        <dbReference type="ARBA" id="ARBA00049183"/>
    </source>
</evidence>
<dbReference type="GO" id="GO:0043842">
    <property type="term" value="F:Kdo transferase activity"/>
    <property type="evidence" value="ECO:0007669"/>
    <property type="project" value="UniProtKB-EC"/>
</dbReference>
<dbReference type="InterPro" id="IPR007507">
    <property type="entry name" value="Glycos_transf_N"/>
</dbReference>
<dbReference type="PANTHER" id="PTHR42755">
    <property type="entry name" value="3-DEOXY-MANNO-OCTULOSONATE CYTIDYLYLTRANSFERASE"/>
    <property type="match status" value="1"/>
</dbReference>
<comment type="similarity">
    <text evidence="7">Belongs to the glycosyltransferase group 1 family.</text>
</comment>
<name>A0ABV3TSU0_9GAMM</name>
<comment type="function">
    <text evidence="7">Involved in lipopolysaccharide (LPS) biosynthesis. Catalyzes the transfer of 3-deoxy-D-manno-octulosonate (Kdo) residue(s) from CMP-Kdo to lipid IV(A), the tetraacyldisaccharide-1,4'-bisphosphate precursor of lipid A.</text>
</comment>
<keyword evidence="10" id="KW-1185">Reference proteome</keyword>
<keyword evidence="7" id="KW-0812">Transmembrane</keyword>
<dbReference type="RefSeq" id="WP_368374464.1">
    <property type="nucleotide sequence ID" value="NZ_JBFRYB010000001.1"/>
</dbReference>
<keyword evidence="7" id="KW-1133">Transmembrane helix</keyword>
<sequence length="428" mass="46743">MPRFLYSVFFYLILPLVLLRLLWRGRQAPAYRSRIAERFGFFKAPAQKNGLWVHAVSVGESIAAAPVIEHFLATYPNLSVVVTTMTPTGSERVRAMFGDRVFHVYAPYDLPDAVERFLKRVQPSVAVIMETEIWPNMVCQTAAKGIPVILANARLSARSARGYSRLSALTQSVFSQFSQVVAQSADDGARFVSLGVAAEKMTVSGSIKFDLAISLSLRAQARALRERWLGSRPVWIAASTHAGEDEILLAAHRSLLLQEPSALLLLVPRHPERFAKVAELIAVNDFNFQRRSDYQDGICAANTQVILGDTMGELLLLLGCADIAFVGGSLIEHGGHNTLEPAAWGLPVLSGPSDFNFAEISALLEAAGGLRKVADREALAVELQRLFASQDCAQQQGAAAKQVVDNNRGALQRLLAVIKQALLEREAI</sequence>
<feature type="domain" description="3-deoxy-D-manno-octulosonic-acid transferase N-terminal" evidence="8">
    <location>
        <begin position="34"/>
        <end position="210"/>
    </location>
</feature>
<dbReference type="EMBL" id="JBFRYB010000001">
    <property type="protein sequence ID" value="MEX1664340.1"/>
    <property type="molecule type" value="Genomic_DNA"/>
</dbReference>
<evidence type="ECO:0000256" key="1">
    <source>
        <dbReference type="ARBA" id="ARBA00004713"/>
    </source>
</evidence>
<dbReference type="SUPFAM" id="SSF53756">
    <property type="entry name" value="UDP-Glycosyltransferase/glycogen phosphorylase"/>
    <property type="match status" value="1"/>
</dbReference>
<proteinExistence type="inferred from homology"/>
<dbReference type="Gene3D" id="3.40.50.2000">
    <property type="entry name" value="Glycogen Phosphorylase B"/>
    <property type="match status" value="1"/>
</dbReference>
<evidence type="ECO:0000313" key="9">
    <source>
        <dbReference type="EMBL" id="MEX1664340.1"/>
    </source>
</evidence>
<comment type="catalytic activity">
    <reaction evidence="6 7">
        <text>lipid IVA (E. coli) + CMP-3-deoxy-beta-D-manno-octulosonate = alpha-Kdo-(2-&gt;6)-lipid IVA (E. coli) + CMP + H(+)</text>
        <dbReference type="Rhea" id="RHEA:28066"/>
        <dbReference type="ChEBI" id="CHEBI:15378"/>
        <dbReference type="ChEBI" id="CHEBI:58603"/>
        <dbReference type="ChEBI" id="CHEBI:60364"/>
        <dbReference type="ChEBI" id="CHEBI:60377"/>
        <dbReference type="ChEBI" id="CHEBI:85987"/>
        <dbReference type="EC" id="2.4.99.12"/>
    </reaction>
</comment>
<keyword evidence="9" id="KW-0328">Glycosyltransferase</keyword>
<comment type="caution">
    <text evidence="9">The sequence shown here is derived from an EMBL/GenBank/DDBJ whole genome shotgun (WGS) entry which is preliminary data.</text>
</comment>
<evidence type="ECO:0000259" key="8">
    <source>
        <dbReference type="Pfam" id="PF04413"/>
    </source>
</evidence>
<reference evidence="9 10" key="1">
    <citation type="journal article" date="2011" name="Int. J. Syst. Evol. Microbiol.">
        <title>Zhongshania antarctica gen. nov., sp. nov. and Zhongshania guokunii sp. nov., gammaproteobacteria respectively isolated from coastal attached (fast) ice and surface seawater of the Antarctic.</title>
        <authorList>
            <person name="Li H.J."/>
            <person name="Zhang X.Y."/>
            <person name="Chen C.X."/>
            <person name="Zhang Y.J."/>
            <person name="Gao Z.M."/>
            <person name="Yu Y."/>
            <person name="Chen X.L."/>
            <person name="Chen B."/>
            <person name="Zhang Y.Z."/>
        </authorList>
    </citation>
    <scope>NUCLEOTIDE SEQUENCE [LARGE SCALE GENOMIC DNA]</scope>
    <source>
        <strain evidence="9 10">R06B22</strain>
    </source>
</reference>
<keyword evidence="7" id="KW-1003">Cell membrane</keyword>
<evidence type="ECO:0000313" key="10">
    <source>
        <dbReference type="Proteomes" id="UP001557484"/>
    </source>
</evidence>
<dbReference type="Pfam" id="PF04413">
    <property type="entry name" value="Glycos_transf_N"/>
    <property type="match status" value="1"/>
</dbReference>